<comment type="caution">
    <text evidence="9">The sequence shown here is derived from an EMBL/GenBank/DDBJ whole genome shotgun (WGS) entry which is preliminary data.</text>
</comment>
<feature type="transmembrane region" description="Helical" evidence="7">
    <location>
        <begin position="119"/>
        <end position="135"/>
    </location>
</feature>
<evidence type="ECO:0000313" key="10">
    <source>
        <dbReference type="Proteomes" id="UP000050501"/>
    </source>
</evidence>
<evidence type="ECO:0000259" key="8">
    <source>
        <dbReference type="PROSITE" id="PS50928"/>
    </source>
</evidence>
<organism evidence="9 10">
    <name type="scientific">Levilinea saccharolytica</name>
    <dbReference type="NCBI Taxonomy" id="229921"/>
    <lineage>
        <taxon>Bacteria</taxon>
        <taxon>Bacillati</taxon>
        <taxon>Chloroflexota</taxon>
        <taxon>Anaerolineae</taxon>
        <taxon>Anaerolineales</taxon>
        <taxon>Anaerolineaceae</taxon>
        <taxon>Levilinea</taxon>
    </lineage>
</organism>
<keyword evidence="2 7" id="KW-0813">Transport</keyword>
<evidence type="ECO:0000256" key="3">
    <source>
        <dbReference type="ARBA" id="ARBA00022475"/>
    </source>
</evidence>
<dbReference type="EMBL" id="LGCM01000002">
    <property type="protein sequence ID" value="KPL91851.1"/>
    <property type="molecule type" value="Genomic_DNA"/>
</dbReference>
<dbReference type="PANTHER" id="PTHR30183:SF3">
    <property type="entry name" value="MOLYBDENUM TRANSPORT SYSTEM PERMEASE PROTEIN MODB"/>
    <property type="match status" value="1"/>
</dbReference>
<sequence>MAGGLVLLFIGLPLANTLLSTPLENLAATLSDAEVGRSMLYTFGGAGLATLLAVVGGVPLAYLLARTEFPGKRVVEAVVDLPVVIPHTAAGVALLLVFGRQGTLGKLFQPLGIHFTDDLNGIVVAMMFVSIPYLVNASRESFRMVDAEMERVAMIDGASPWQAFWLVTLPQAWRGVLGGMLMMWARGISEFGAVVILAYHPKVVPVLIFERFQGYGLDSAQPVAVILIVVVLVVFSLLRTVLLRPEKP</sequence>
<evidence type="ECO:0000256" key="7">
    <source>
        <dbReference type="RuleBase" id="RU363032"/>
    </source>
</evidence>
<keyword evidence="6 7" id="KW-0472">Membrane</keyword>
<evidence type="ECO:0000256" key="2">
    <source>
        <dbReference type="ARBA" id="ARBA00022448"/>
    </source>
</evidence>
<dbReference type="GO" id="GO:0055085">
    <property type="term" value="P:transmembrane transport"/>
    <property type="evidence" value="ECO:0007669"/>
    <property type="project" value="InterPro"/>
</dbReference>
<reference evidence="9 10" key="1">
    <citation type="submission" date="2015-07" db="EMBL/GenBank/DDBJ databases">
        <title>Genome sequence of Levilinea saccharolytica DSM 16555.</title>
        <authorList>
            <person name="Hemp J."/>
            <person name="Ward L.M."/>
            <person name="Pace L.A."/>
            <person name="Fischer W.W."/>
        </authorList>
    </citation>
    <scope>NUCLEOTIDE SEQUENCE [LARGE SCALE GENOMIC DNA]</scope>
    <source>
        <strain evidence="9 10">KIBI-1</strain>
    </source>
</reference>
<protein>
    <recommendedName>
        <fullName evidence="8">ABC transmembrane type-1 domain-containing protein</fullName>
    </recommendedName>
</protein>
<dbReference type="InterPro" id="IPR035906">
    <property type="entry name" value="MetI-like_sf"/>
</dbReference>
<dbReference type="SUPFAM" id="SSF161098">
    <property type="entry name" value="MetI-like"/>
    <property type="match status" value="1"/>
</dbReference>
<dbReference type="PATRIC" id="fig|229921.5.peg.3414"/>
<keyword evidence="5 7" id="KW-1133">Transmembrane helix</keyword>
<evidence type="ECO:0000256" key="6">
    <source>
        <dbReference type="ARBA" id="ARBA00023136"/>
    </source>
</evidence>
<dbReference type="CDD" id="cd06261">
    <property type="entry name" value="TM_PBP2"/>
    <property type="match status" value="1"/>
</dbReference>
<feature type="transmembrane region" description="Helical" evidence="7">
    <location>
        <begin position="181"/>
        <end position="200"/>
    </location>
</feature>
<dbReference type="InterPro" id="IPR000515">
    <property type="entry name" value="MetI-like"/>
</dbReference>
<keyword evidence="4 7" id="KW-0812">Transmembrane</keyword>
<name>A0A0P6Z384_9CHLR</name>
<keyword evidence="10" id="KW-1185">Reference proteome</keyword>
<dbReference type="GO" id="GO:0005886">
    <property type="term" value="C:plasma membrane"/>
    <property type="evidence" value="ECO:0007669"/>
    <property type="project" value="UniProtKB-SubCell"/>
</dbReference>
<dbReference type="OrthoDB" id="9795403at2"/>
<dbReference type="PANTHER" id="PTHR30183">
    <property type="entry name" value="MOLYBDENUM TRANSPORT SYSTEM PERMEASE PROTEIN MODB"/>
    <property type="match status" value="1"/>
</dbReference>
<dbReference type="Gene3D" id="1.10.3720.10">
    <property type="entry name" value="MetI-like"/>
    <property type="match status" value="1"/>
</dbReference>
<keyword evidence="3" id="KW-1003">Cell membrane</keyword>
<comment type="subcellular location">
    <subcellularLocation>
        <location evidence="1 7">Cell membrane</location>
        <topology evidence="1 7">Multi-pass membrane protein</topology>
    </subcellularLocation>
</comment>
<evidence type="ECO:0000313" key="9">
    <source>
        <dbReference type="EMBL" id="KPL91851.1"/>
    </source>
</evidence>
<feature type="transmembrane region" description="Helical" evidence="7">
    <location>
        <begin position="220"/>
        <end position="242"/>
    </location>
</feature>
<dbReference type="Pfam" id="PF00528">
    <property type="entry name" value="BPD_transp_1"/>
    <property type="match status" value="1"/>
</dbReference>
<dbReference type="PROSITE" id="PS50928">
    <property type="entry name" value="ABC_TM1"/>
    <property type="match status" value="1"/>
</dbReference>
<evidence type="ECO:0000256" key="4">
    <source>
        <dbReference type="ARBA" id="ARBA00022692"/>
    </source>
</evidence>
<feature type="transmembrane region" description="Helical" evidence="7">
    <location>
        <begin position="43"/>
        <end position="65"/>
    </location>
</feature>
<dbReference type="STRING" id="229921.ADN01_00245"/>
<comment type="similarity">
    <text evidence="7">Belongs to the binding-protein-dependent transport system permease family.</text>
</comment>
<evidence type="ECO:0000256" key="1">
    <source>
        <dbReference type="ARBA" id="ARBA00004651"/>
    </source>
</evidence>
<evidence type="ECO:0000256" key="5">
    <source>
        <dbReference type="ARBA" id="ARBA00022989"/>
    </source>
</evidence>
<gene>
    <name evidence="9" type="ORF">ADN01_00245</name>
</gene>
<feature type="transmembrane region" description="Helical" evidence="7">
    <location>
        <begin position="77"/>
        <end position="99"/>
    </location>
</feature>
<proteinExistence type="inferred from homology"/>
<feature type="domain" description="ABC transmembrane type-1" evidence="8">
    <location>
        <begin position="39"/>
        <end position="238"/>
    </location>
</feature>
<dbReference type="AlphaFoldDB" id="A0A0P6Z384"/>
<accession>A0A0P6Z384</accession>
<dbReference type="Proteomes" id="UP000050501">
    <property type="component" value="Unassembled WGS sequence"/>
</dbReference>